<dbReference type="SUPFAM" id="SSF141571">
    <property type="entry name" value="Pentapeptide repeat-like"/>
    <property type="match status" value="2"/>
</dbReference>
<dbReference type="Proteomes" id="UP000019140">
    <property type="component" value="Unassembled WGS sequence"/>
</dbReference>
<dbReference type="HOGENOM" id="CLU_040409_0_0_7"/>
<gene>
    <name evidence="2" type="ORF">ETSY2_49570</name>
</gene>
<dbReference type="PANTHER" id="PTHR47485">
    <property type="entry name" value="THYLAKOID LUMENAL 17.4 KDA PROTEIN, CHLOROPLASTIC"/>
    <property type="match status" value="1"/>
</dbReference>
<dbReference type="Pfam" id="PF00805">
    <property type="entry name" value="Pentapeptide"/>
    <property type="match status" value="5"/>
</dbReference>
<sequence length="466" mass="51527">MGVMADAEHLEVLLQGTVAWNAWRQVNPKIMPDLRGAQLRGMDLSSAELHGADLSGAQLREAHLRRAVLHKVRLAGADLRWANLDEADLREAYLRQADLSGAHMREADMRGVYLREAYLCGANLTGANLTMADLRAARLCEAHLSEAQLHIARLRHADLSKADLREANFRGAQLRQTCLRGANLQEANFRWANVVMSDLYEADMTQADLRWANLSVSDLRYACLSEADLRGANLRGANLSAANLMKARLVETNFEEANLEGCAIYGISAWELKLEGARQVNLCITPEDEPAIIVDNLEVAQFLYLHLHNTSIRDVIGTIGKKIVLIVGDFSEERLEALEAVREVLRQYHYVPVFLACASSDAHAKLGTLELLAQLARFVLVDVTEAALPIDIVDAILGHISVPVQPIAWQPAMPPNEALWADRLSSDSLLPTYRYADAKAIWTSLYTDCLLAAETKAKVMLDLVPA</sequence>
<comment type="caution">
    <text evidence="2">The sequence shown here is derived from an EMBL/GenBank/DDBJ whole genome shotgun (WGS) entry which is preliminary data.</text>
</comment>
<protein>
    <recommendedName>
        <fullName evidence="4">Pentapeptide repeat-containing protein</fullName>
    </recommendedName>
</protein>
<reference evidence="2 3" key="1">
    <citation type="journal article" date="2014" name="Nature">
        <title>An environmental bacterial taxon with a large and distinct metabolic repertoire.</title>
        <authorList>
            <person name="Wilson M.C."/>
            <person name="Mori T."/>
            <person name="Ruckert C."/>
            <person name="Uria A.R."/>
            <person name="Helf M.J."/>
            <person name="Takada K."/>
            <person name="Gernert C."/>
            <person name="Steffens U.A."/>
            <person name="Heycke N."/>
            <person name="Schmitt S."/>
            <person name="Rinke C."/>
            <person name="Helfrich E.J."/>
            <person name="Brachmann A.O."/>
            <person name="Gurgui C."/>
            <person name="Wakimoto T."/>
            <person name="Kracht M."/>
            <person name="Crusemann M."/>
            <person name="Hentschel U."/>
            <person name="Abe I."/>
            <person name="Matsunaga S."/>
            <person name="Kalinowski J."/>
            <person name="Takeyama H."/>
            <person name="Piel J."/>
        </authorList>
    </citation>
    <scope>NUCLEOTIDE SEQUENCE [LARGE SCALE GENOMIC DNA]</scope>
    <source>
        <strain evidence="3">TSY2</strain>
    </source>
</reference>
<evidence type="ECO:0000313" key="3">
    <source>
        <dbReference type="Proteomes" id="UP000019140"/>
    </source>
</evidence>
<proteinExistence type="predicted"/>
<keyword evidence="3" id="KW-1185">Reference proteome</keyword>
<dbReference type="AlphaFoldDB" id="W4LA55"/>
<name>W4LA55_9BACT</name>
<dbReference type="EMBL" id="AZHX01002446">
    <property type="protein sequence ID" value="ETW94590.1"/>
    <property type="molecule type" value="Genomic_DNA"/>
</dbReference>
<dbReference type="PANTHER" id="PTHR47485:SF1">
    <property type="entry name" value="THYLAKOID LUMENAL 17.4 KDA PROTEIN, CHLOROPLASTIC"/>
    <property type="match status" value="1"/>
</dbReference>
<keyword evidence="1" id="KW-0677">Repeat</keyword>
<accession>W4LA55</accession>
<evidence type="ECO:0000313" key="2">
    <source>
        <dbReference type="EMBL" id="ETW94590.1"/>
    </source>
</evidence>
<dbReference type="Gene3D" id="2.160.20.80">
    <property type="entry name" value="E3 ubiquitin-protein ligase SopA"/>
    <property type="match status" value="2"/>
</dbReference>
<evidence type="ECO:0000256" key="1">
    <source>
        <dbReference type="ARBA" id="ARBA00022737"/>
    </source>
</evidence>
<dbReference type="InterPro" id="IPR001646">
    <property type="entry name" value="5peptide_repeat"/>
</dbReference>
<evidence type="ECO:0008006" key="4">
    <source>
        <dbReference type="Google" id="ProtNLM"/>
    </source>
</evidence>
<organism evidence="2 3">
    <name type="scientific">Candidatus Entotheonella gemina</name>
    <dbReference type="NCBI Taxonomy" id="1429439"/>
    <lineage>
        <taxon>Bacteria</taxon>
        <taxon>Pseudomonadati</taxon>
        <taxon>Nitrospinota/Tectimicrobiota group</taxon>
        <taxon>Candidatus Tectimicrobiota</taxon>
        <taxon>Candidatus Entotheonellia</taxon>
        <taxon>Candidatus Entotheonellales</taxon>
        <taxon>Candidatus Entotheonellaceae</taxon>
        <taxon>Candidatus Entotheonella</taxon>
    </lineage>
</organism>